<dbReference type="Proteomes" id="UP001381693">
    <property type="component" value="Unassembled WGS sequence"/>
</dbReference>
<accession>A0AAN8WR76</accession>
<comment type="caution">
    <text evidence="1">The sequence shown here is derived from an EMBL/GenBank/DDBJ whole genome shotgun (WGS) entry which is preliminary data.</text>
</comment>
<proteinExistence type="predicted"/>
<evidence type="ECO:0000313" key="1">
    <source>
        <dbReference type="EMBL" id="KAK7069602.1"/>
    </source>
</evidence>
<evidence type="ECO:0000313" key="2">
    <source>
        <dbReference type="Proteomes" id="UP001381693"/>
    </source>
</evidence>
<name>A0AAN8WR76_HALRR</name>
<organism evidence="1 2">
    <name type="scientific">Halocaridina rubra</name>
    <name type="common">Hawaiian red shrimp</name>
    <dbReference type="NCBI Taxonomy" id="373956"/>
    <lineage>
        <taxon>Eukaryota</taxon>
        <taxon>Metazoa</taxon>
        <taxon>Ecdysozoa</taxon>
        <taxon>Arthropoda</taxon>
        <taxon>Crustacea</taxon>
        <taxon>Multicrustacea</taxon>
        <taxon>Malacostraca</taxon>
        <taxon>Eumalacostraca</taxon>
        <taxon>Eucarida</taxon>
        <taxon>Decapoda</taxon>
        <taxon>Pleocyemata</taxon>
        <taxon>Caridea</taxon>
        <taxon>Atyoidea</taxon>
        <taxon>Atyidae</taxon>
        <taxon>Halocaridina</taxon>
    </lineage>
</organism>
<reference evidence="1 2" key="1">
    <citation type="submission" date="2023-11" db="EMBL/GenBank/DDBJ databases">
        <title>Halocaridina rubra genome assembly.</title>
        <authorList>
            <person name="Smith C."/>
        </authorList>
    </citation>
    <scope>NUCLEOTIDE SEQUENCE [LARGE SCALE GENOMIC DNA]</scope>
    <source>
        <strain evidence="1">EP-1</strain>
        <tissue evidence="1">Whole</tissue>
    </source>
</reference>
<gene>
    <name evidence="1" type="ORF">SK128_006863</name>
</gene>
<keyword evidence="2" id="KW-1185">Reference proteome</keyword>
<feature type="non-terminal residue" evidence="1">
    <location>
        <position position="182"/>
    </location>
</feature>
<protein>
    <submittedName>
        <fullName evidence="1">Uncharacterized protein</fullName>
    </submittedName>
</protein>
<dbReference type="AlphaFoldDB" id="A0AAN8WR76"/>
<dbReference type="EMBL" id="JAXCGZ010016053">
    <property type="protein sequence ID" value="KAK7069602.1"/>
    <property type="molecule type" value="Genomic_DNA"/>
</dbReference>
<sequence length="182" mass="19702">MLLLLFRFYVTDSLFYQGLGRLPSCQGLVSADVIVTLNFGHSVLDILSQTVDPQLVDIHSQTADKYGHSVVDIFPQTVDTQLVDTHSQTADSVVDILYQTAEFCCGNPFSDCGHSACGYPFSDCGHSVVGILSQTAEFCCGHPFSDCGILLRNPFSDCGHSACGYPFSDCEYSFSNCGHSVS</sequence>